<dbReference type="InterPro" id="IPR033490">
    <property type="entry name" value="LRP130"/>
</dbReference>
<reference evidence="1 2" key="1">
    <citation type="journal article" date="2019" name="Sci. Data">
        <title>Hybrid genome assembly and annotation of Danionella translucida.</title>
        <authorList>
            <person name="Kadobianskyi M."/>
            <person name="Schulze L."/>
            <person name="Schuelke M."/>
            <person name="Judkewitz B."/>
        </authorList>
    </citation>
    <scope>NUCLEOTIDE SEQUENCE [LARGE SCALE GENOMIC DNA]</scope>
    <source>
        <strain evidence="1 2">Bolton</strain>
    </source>
</reference>
<name>A0A553NHF5_9TELE</name>
<evidence type="ECO:0008006" key="3">
    <source>
        <dbReference type="Google" id="ProtNLM"/>
    </source>
</evidence>
<dbReference type="PANTHER" id="PTHR46669:SF1">
    <property type="entry name" value="LEUCINE-RICH PPR MOTIF-CONTAINING PROTEIN, MITOCHONDRIAL"/>
    <property type="match status" value="1"/>
</dbReference>
<dbReference type="Proteomes" id="UP000316079">
    <property type="component" value="Unassembled WGS sequence"/>
</dbReference>
<dbReference type="GO" id="GO:0003730">
    <property type="term" value="F:mRNA 3'-UTR binding"/>
    <property type="evidence" value="ECO:0007669"/>
    <property type="project" value="TreeGrafter"/>
</dbReference>
<dbReference type="OrthoDB" id="8930746at2759"/>
<proteinExistence type="predicted"/>
<evidence type="ECO:0000313" key="2">
    <source>
        <dbReference type="Proteomes" id="UP000316079"/>
    </source>
</evidence>
<organism evidence="1 2">
    <name type="scientific">Danionella cerebrum</name>
    <dbReference type="NCBI Taxonomy" id="2873325"/>
    <lineage>
        <taxon>Eukaryota</taxon>
        <taxon>Metazoa</taxon>
        <taxon>Chordata</taxon>
        <taxon>Craniata</taxon>
        <taxon>Vertebrata</taxon>
        <taxon>Euteleostomi</taxon>
        <taxon>Actinopterygii</taxon>
        <taxon>Neopterygii</taxon>
        <taxon>Teleostei</taxon>
        <taxon>Ostariophysi</taxon>
        <taxon>Cypriniformes</taxon>
        <taxon>Danionidae</taxon>
        <taxon>Danioninae</taxon>
        <taxon>Danionella</taxon>
    </lineage>
</organism>
<accession>A0A553NHF5</accession>
<dbReference type="Gene3D" id="1.25.40.10">
    <property type="entry name" value="Tetratricopeptide repeat domain"/>
    <property type="match status" value="1"/>
</dbReference>
<evidence type="ECO:0000313" key="1">
    <source>
        <dbReference type="EMBL" id="TRY64876.1"/>
    </source>
</evidence>
<dbReference type="AlphaFoldDB" id="A0A553NHF5"/>
<keyword evidence="2" id="KW-1185">Reference proteome</keyword>
<gene>
    <name evidence="1" type="ORF">DNTS_024582</name>
</gene>
<dbReference type="GO" id="GO:0005634">
    <property type="term" value="C:nucleus"/>
    <property type="evidence" value="ECO:0007669"/>
    <property type="project" value="TreeGrafter"/>
</dbReference>
<protein>
    <recommendedName>
        <fullName evidence="3">Pentacotripeptide-repeat region of PRORP domain-containing protein</fullName>
    </recommendedName>
</protein>
<dbReference type="GO" id="GO:0005739">
    <property type="term" value="C:mitochondrion"/>
    <property type="evidence" value="ECO:0007669"/>
    <property type="project" value="TreeGrafter"/>
</dbReference>
<comment type="caution">
    <text evidence="1">The sequence shown here is derived from an EMBL/GenBank/DDBJ whole genome shotgun (WGS) entry which is preliminary data.</text>
</comment>
<dbReference type="GO" id="GO:0070129">
    <property type="term" value="P:regulation of mitochondrial translation"/>
    <property type="evidence" value="ECO:0007669"/>
    <property type="project" value="TreeGrafter"/>
</dbReference>
<sequence length="713" mass="80544">MRTAVFVSSFSLSRSPAHFRFSMISIASANRPYQAAVELNSCPSTRWELRPVKSLHYGSAIAADPRPKPTEFTLGTCRTPIIYWDAFAGNQAKAMLEDIAGKHRVHDLSTLRLLRRTLDRIADKGLSTVVEQLLDAIITMKLCHPGNFIFLPLINSYINNKDYEGAVLAIKKFNAKYKIVTGVHELFSHLLEEGDLDVLQEGVLHIVAVTTLYSTHFDEHTTFLHMFFAFLSVGRYNDAHQLMQTVDLEGNPIPIFWFAKWCVRNTKMEALENLVELTKNLRCDRFELYHQLICLCEITNDWEKAESVWMKIQEESLIAKDKTLFKLANILQSNGKEVPFEVPEVNELTSGPDVLDLVEKAQQSGNVLPSITYEEILLRILQLNRAEDALRVQKIAFDHYPALSSNVHLTCKLAAAYVENGWTRDAFGLLESVLEGQKPPPSHVLGYVAEKLARRKDFDGLHKFMEILKKANYHHGNLSSYEALAHFQAGDLDRSMTLLESLLSNPATADRSVRPFIRNTIKDITPDVLEKLMDLAQKLSTHFNQHRLAIELFQAFLLNNQIEDLKNLITPAAITAITEMIPDALPKKFIYGCLIRGYVDDNFSSSSLLSDSSSATSISITFSEVSTLSSSKKPAGASCICCFRDSLALAIYGRKLCIDKDLKSAKEVYQRALEENLHIRPSFLMNKTYLDQDVLQNEIKELESPPLQQDVKK</sequence>
<dbReference type="EMBL" id="SRMA01026961">
    <property type="protein sequence ID" value="TRY64876.1"/>
    <property type="molecule type" value="Genomic_DNA"/>
</dbReference>
<dbReference type="PANTHER" id="PTHR46669">
    <property type="entry name" value="LEUCINE-RICH PPR MOTIF-CONTAINING PROTEIN, MITOCHONDRIAL"/>
    <property type="match status" value="1"/>
</dbReference>
<dbReference type="InterPro" id="IPR011990">
    <property type="entry name" value="TPR-like_helical_dom_sf"/>
</dbReference>